<dbReference type="EMBL" id="MLAK01001436">
    <property type="protein sequence ID" value="OHS93090.1"/>
    <property type="molecule type" value="Genomic_DNA"/>
</dbReference>
<sequence length="171" mass="19986">MGGRNVRQCRERWKHYLSSERAKSPWSNEEDLLLFQKVMELGPKWTKIARCFNDRTDIQIKTRWTKRFGNCGSLFVTQKIIPNVPFQNHNISTQKFEKDLTNKGQNDDKNGQCEKEVTGIVSVEPICDLDVSENFEQIHRDNPFETLENNQLEDMGILPSDSADLFLFPEY</sequence>
<dbReference type="PROSITE" id="PS50090">
    <property type="entry name" value="MYB_LIKE"/>
    <property type="match status" value="1"/>
</dbReference>
<evidence type="ECO:0000313" key="4">
    <source>
        <dbReference type="Proteomes" id="UP000179807"/>
    </source>
</evidence>
<proteinExistence type="predicted"/>
<dbReference type="GO" id="GO:0005634">
    <property type="term" value="C:nucleus"/>
    <property type="evidence" value="ECO:0007669"/>
    <property type="project" value="TreeGrafter"/>
</dbReference>
<name>A0A1J4J102_9EUKA</name>
<dbReference type="GO" id="GO:0000981">
    <property type="term" value="F:DNA-binding transcription factor activity, RNA polymerase II-specific"/>
    <property type="evidence" value="ECO:0007669"/>
    <property type="project" value="TreeGrafter"/>
</dbReference>
<dbReference type="CDD" id="cd00167">
    <property type="entry name" value="SANT"/>
    <property type="match status" value="1"/>
</dbReference>
<dbReference type="Proteomes" id="UP000179807">
    <property type="component" value="Unassembled WGS sequence"/>
</dbReference>
<dbReference type="InterPro" id="IPR001005">
    <property type="entry name" value="SANT/Myb"/>
</dbReference>
<accession>A0A1J4J102</accession>
<dbReference type="PANTHER" id="PTHR45614">
    <property type="entry name" value="MYB PROTEIN-RELATED"/>
    <property type="match status" value="1"/>
</dbReference>
<evidence type="ECO:0000313" key="3">
    <source>
        <dbReference type="EMBL" id="OHS93090.1"/>
    </source>
</evidence>
<dbReference type="Pfam" id="PF00249">
    <property type="entry name" value="Myb_DNA-binding"/>
    <property type="match status" value="1"/>
</dbReference>
<dbReference type="AlphaFoldDB" id="A0A1J4J102"/>
<protein>
    <recommendedName>
        <fullName evidence="5">Myb-like DNA-binding domain containing protein</fullName>
    </recommendedName>
</protein>
<dbReference type="GO" id="GO:0000978">
    <property type="term" value="F:RNA polymerase II cis-regulatory region sequence-specific DNA binding"/>
    <property type="evidence" value="ECO:0007669"/>
    <property type="project" value="TreeGrafter"/>
</dbReference>
<dbReference type="Gene3D" id="1.10.10.60">
    <property type="entry name" value="Homeodomain-like"/>
    <property type="match status" value="1"/>
</dbReference>
<dbReference type="RefSeq" id="XP_068346227.1">
    <property type="nucleotide sequence ID" value="XM_068513316.1"/>
</dbReference>
<dbReference type="InterPro" id="IPR017930">
    <property type="entry name" value="Myb_dom"/>
</dbReference>
<evidence type="ECO:0000259" key="1">
    <source>
        <dbReference type="PROSITE" id="PS50090"/>
    </source>
</evidence>
<dbReference type="PROSITE" id="PS51294">
    <property type="entry name" value="HTH_MYB"/>
    <property type="match status" value="1"/>
</dbReference>
<reference evidence="3" key="1">
    <citation type="submission" date="2016-10" db="EMBL/GenBank/DDBJ databases">
        <authorList>
            <person name="Benchimol M."/>
            <person name="Almeida L.G."/>
            <person name="Vasconcelos A.T."/>
            <person name="Perreira-Neves A."/>
            <person name="Rosa I.A."/>
            <person name="Tasca T."/>
            <person name="Bogo M.R."/>
            <person name="de Souza W."/>
        </authorList>
    </citation>
    <scope>NUCLEOTIDE SEQUENCE [LARGE SCALE GENOMIC DNA]</scope>
    <source>
        <strain evidence="3">K</strain>
    </source>
</reference>
<dbReference type="OrthoDB" id="2143914at2759"/>
<feature type="domain" description="Myb-like" evidence="1">
    <location>
        <begin position="18"/>
        <end position="68"/>
    </location>
</feature>
<dbReference type="InterPro" id="IPR009057">
    <property type="entry name" value="Homeodomain-like_sf"/>
</dbReference>
<comment type="caution">
    <text evidence="3">The sequence shown here is derived from an EMBL/GenBank/DDBJ whole genome shotgun (WGS) entry which is preliminary data.</text>
</comment>
<dbReference type="VEuPathDB" id="TrichDB:TRFO_40622"/>
<evidence type="ECO:0008006" key="5">
    <source>
        <dbReference type="Google" id="ProtNLM"/>
    </source>
</evidence>
<organism evidence="3 4">
    <name type="scientific">Tritrichomonas foetus</name>
    <dbReference type="NCBI Taxonomy" id="1144522"/>
    <lineage>
        <taxon>Eukaryota</taxon>
        <taxon>Metamonada</taxon>
        <taxon>Parabasalia</taxon>
        <taxon>Tritrichomonadida</taxon>
        <taxon>Tritrichomonadidae</taxon>
        <taxon>Tritrichomonas</taxon>
    </lineage>
</organism>
<dbReference type="PANTHER" id="PTHR45614:SF253">
    <property type="entry name" value="CHROMOSOME UNDETERMINED SCAFFOLD_38, WHOLE GENOME SHOTGUN SEQUENCE"/>
    <property type="match status" value="1"/>
</dbReference>
<gene>
    <name evidence="3" type="ORF">TRFO_40622</name>
</gene>
<keyword evidence="4" id="KW-1185">Reference proteome</keyword>
<dbReference type="InterPro" id="IPR050560">
    <property type="entry name" value="MYB_TF"/>
</dbReference>
<dbReference type="GeneID" id="94848020"/>
<evidence type="ECO:0000259" key="2">
    <source>
        <dbReference type="PROSITE" id="PS51294"/>
    </source>
</evidence>
<feature type="domain" description="HTH myb-type" evidence="2">
    <location>
        <begin position="18"/>
        <end position="72"/>
    </location>
</feature>
<dbReference type="SUPFAM" id="SSF46689">
    <property type="entry name" value="Homeodomain-like"/>
    <property type="match status" value="1"/>
</dbReference>
<dbReference type="SMART" id="SM00717">
    <property type="entry name" value="SANT"/>
    <property type="match status" value="1"/>
</dbReference>